<dbReference type="InterPro" id="IPR020904">
    <property type="entry name" value="Sc_DH/Rdtase_CS"/>
</dbReference>
<dbReference type="EMBL" id="QMBQ01000008">
    <property type="protein sequence ID" value="RAZ73214.1"/>
    <property type="molecule type" value="Genomic_DNA"/>
</dbReference>
<evidence type="ECO:0000256" key="1">
    <source>
        <dbReference type="ARBA" id="ARBA00006484"/>
    </source>
</evidence>
<name>A0A330GK44_9HYPH</name>
<dbReference type="FunFam" id="3.40.50.720:FF:000084">
    <property type="entry name" value="Short-chain dehydrogenase reductase"/>
    <property type="match status" value="1"/>
</dbReference>
<reference evidence="3" key="1">
    <citation type="submission" date="2018-06" db="EMBL/GenBank/DDBJ databases">
        <authorList>
            <person name="Helene L.C."/>
            <person name="Dall'Agnol R."/>
            <person name="Delamuta J.R."/>
            <person name="Hungria M."/>
        </authorList>
    </citation>
    <scope>NUCLEOTIDE SEQUENCE [LARGE SCALE GENOMIC DNA]</scope>
    <source>
        <strain evidence="3">CNPSo 3140</strain>
    </source>
</reference>
<dbReference type="InterPro" id="IPR036291">
    <property type="entry name" value="NAD(P)-bd_dom_sf"/>
</dbReference>
<comment type="similarity">
    <text evidence="1">Belongs to the short-chain dehydrogenases/reductases (SDR) family.</text>
</comment>
<organism evidence="2 3">
    <name type="scientific">Mesorhizobium atlanticum</name>
    <dbReference type="NCBI Taxonomy" id="2233532"/>
    <lineage>
        <taxon>Bacteria</taxon>
        <taxon>Pseudomonadati</taxon>
        <taxon>Pseudomonadota</taxon>
        <taxon>Alphaproteobacteria</taxon>
        <taxon>Hyphomicrobiales</taxon>
        <taxon>Phyllobacteriaceae</taxon>
        <taxon>Mesorhizobium</taxon>
    </lineage>
</organism>
<dbReference type="Gene3D" id="3.40.50.720">
    <property type="entry name" value="NAD(P)-binding Rossmann-like Domain"/>
    <property type="match status" value="1"/>
</dbReference>
<gene>
    <name evidence="2" type="ORF">DPM35_24670</name>
</gene>
<reference evidence="2 3" key="2">
    <citation type="submission" date="2018-07" db="EMBL/GenBank/DDBJ databases">
        <title>Diversity of Mesorhizobium strains in Brazil.</title>
        <authorList>
            <person name="Helene L.C.F."/>
            <person name="Dall'Agnol R."/>
            <person name="Delamuta J.R.M."/>
            <person name="Hungria M."/>
        </authorList>
    </citation>
    <scope>NUCLEOTIDE SEQUENCE [LARGE SCALE GENOMIC DNA]</scope>
    <source>
        <strain evidence="2 3">CNPSo 3140</strain>
    </source>
</reference>
<dbReference type="PRINTS" id="PR00081">
    <property type="entry name" value="GDHRDH"/>
</dbReference>
<dbReference type="InterPro" id="IPR002347">
    <property type="entry name" value="SDR_fam"/>
</dbReference>
<comment type="caution">
    <text evidence="2">The sequence shown here is derived from an EMBL/GenBank/DDBJ whole genome shotgun (WGS) entry which is preliminary data.</text>
</comment>
<dbReference type="RefSeq" id="WP_112129830.1">
    <property type="nucleotide sequence ID" value="NZ_QMBQ01000008.1"/>
</dbReference>
<accession>A0A330GK44</accession>
<sequence>MRNASLFDLSGRKALVTGASRGIGRGIAEALSAAGAAVAVTARSLASLQETTAAIRAAGGVAHAIALDVTDVAGCRAATAEAANLLGGLDILVNNAGMEEVRPSLDVDEALWDRIVDTNLKGAFFCAQAAARHMRDAGRPGAIINLCSLTSEVGIPTAVPYGSSKSGLLGMTRALAAEWAGLGIRVNAIAPGYFRTAMTEVFYADEAWQQSMLAKIPQHRFGDLSDLHGIAVFLASDASAYITGQSFPVDGGFLASI</sequence>
<dbReference type="SUPFAM" id="SSF51735">
    <property type="entry name" value="NAD(P)-binding Rossmann-fold domains"/>
    <property type="match status" value="1"/>
</dbReference>
<dbReference type="GO" id="GO:0016616">
    <property type="term" value="F:oxidoreductase activity, acting on the CH-OH group of donors, NAD or NADP as acceptor"/>
    <property type="evidence" value="ECO:0007669"/>
    <property type="project" value="TreeGrafter"/>
</dbReference>
<evidence type="ECO:0000313" key="2">
    <source>
        <dbReference type="EMBL" id="RAZ73214.1"/>
    </source>
</evidence>
<evidence type="ECO:0000313" key="3">
    <source>
        <dbReference type="Proteomes" id="UP000251956"/>
    </source>
</evidence>
<dbReference type="Pfam" id="PF13561">
    <property type="entry name" value="adh_short_C2"/>
    <property type="match status" value="1"/>
</dbReference>
<dbReference type="PROSITE" id="PS00061">
    <property type="entry name" value="ADH_SHORT"/>
    <property type="match status" value="1"/>
</dbReference>
<dbReference type="NCBIfam" id="NF005559">
    <property type="entry name" value="PRK07231.1"/>
    <property type="match status" value="1"/>
</dbReference>
<dbReference type="PANTHER" id="PTHR42760">
    <property type="entry name" value="SHORT-CHAIN DEHYDROGENASES/REDUCTASES FAMILY MEMBER"/>
    <property type="match status" value="1"/>
</dbReference>
<proteinExistence type="inferred from homology"/>
<dbReference type="OrthoDB" id="9796652at2"/>
<keyword evidence="3" id="KW-1185">Reference proteome</keyword>
<protein>
    <submittedName>
        <fullName evidence="2">2-deoxy-D-gluconate 3-dehydrogenase</fullName>
    </submittedName>
</protein>
<dbReference type="Proteomes" id="UP000251956">
    <property type="component" value="Unassembled WGS sequence"/>
</dbReference>
<dbReference type="AlphaFoldDB" id="A0A330GK44"/>
<dbReference type="PRINTS" id="PR00080">
    <property type="entry name" value="SDRFAMILY"/>
</dbReference>